<accession>A0A239Y6A7</accession>
<keyword evidence="3" id="KW-1185">Reference proteome</keyword>
<sequence length="296" mass="33685">MNPLKKRITVAVLCMSTCVAPFFLSGCSLSNVTDSVQQDLQKPQQDQGEVFNRYVKAINTFNDRSLTFAYANTPALENLKNGRHLTVFSSPDFKHLNEDLQEAKKVGVPYPDMNEPLDKVLAVLHDIVPLTEELNAYYDAKTYTTDNYAKEQQLGAKYIQLYEQFQAVYPALNDIIHKHNMELQKEQLQKMKDAGQKNTAAVQEIHLRLTDIVDGLEGNKPVDANAINQELQVIADLSATVSNTEYDRARRELNQSIGAIRTFISDQNEKNYSNMIKAYNDFIDEINNLDMRKLDK</sequence>
<dbReference type="KEGG" id="vrm:44547418_00046"/>
<evidence type="ECO:0000313" key="3">
    <source>
        <dbReference type="Proteomes" id="UP000214973"/>
    </source>
</evidence>
<proteinExistence type="predicted"/>
<dbReference type="Pfam" id="PF12889">
    <property type="entry name" value="DUF3829"/>
    <property type="match status" value="1"/>
</dbReference>
<evidence type="ECO:0000256" key="1">
    <source>
        <dbReference type="SAM" id="SignalP"/>
    </source>
</evidence>
<evidence type="ECO:0000313" key="2">
    <source>
        <dbReference type="EMBL" id="SNV54252.1"/>
    </source>
</evidence>
<dbReference type="RefSeq" id="WP_095064684.1">
    <property type="nucleotide sequence ID" value="NZ_LT906470.1"/>
</dbReference>
<dbReference type="AlphaFoldDB" id="A0A239Y6A7"/>
<evidence type="ECO:0008006" key="4">
    <source>
        <dbReference type="Google" id="ProtNLM"/>
    </source>
</evidence>
<keyword evidence="1" id="KW-0732">Signal</keyword>
<feature type="signal peptide" evidence="1">
    <location>
        <begin position="1"/>
        <end position="30"/>
    </location>
</feature>
<dbReference type="PROSITE" id="PS51257">
    <property type="entry name" value="PROKAR_LIPOPROTEIN"/>
    <property type="match status" value="1"/>
</dbReference>
<reference evidence="2 3" key="1">
    <citation type="submission" date="2017-06" db="EMBL/GenBank/DDBJ databases">
        <authorList>
            <consortium name="Pathogen Informatics"/>
        </authorList>
    </citation>
    <scope>NUCLEOTIDE SEQUENCE [LARGE SCALE GENOMIC DNA]</scope>
    <source>
        <strain evidence="2 3">NCTC12018</strain>
    </source>
</reference>
<gene>
    <name evidence="2" type="ORF">SAMEA44547418_00046</name>
</gene>
<organism evidence="2 3">
    <name type="scientific">Veillonella rodentium</name>
    <dbReference type="NCBI Taxonomy" id="248315"/>
    <lineage>
        <taxon>Bacteria</taxon>
        <taxon>Bacillati</taxon>
        <taxon>Bacillota</taxon>
        <taxon>Negativicutes</taxon>
        <taxon>Veillonellales</taxon>
        <taxon>Veillonellaceae</taxon>
        <taxon>Veillonella</taxon>
    </lineage>
</organism>
<dbReference type="Proteomes" id="UP000214973">
    <property type="component" value="Chromosome 1"/>
</dbReference>
<protein>
    <recommendedName>
        <fullName evidence="4">DUF3829 domain-containing protein</fullName>
    </recommendedName>
</protein>
<name>A0A239Y6A7_9FIRM</name>
<dbReference type="EMBL" id="LT906470">
    <property type="protein sequence ID" value="SNV54252.1"/>
    <property type="molecule type" value="Genomic_DNA"/>
</dbReference>
<feature type="chain" id="PRO_5038534593" description="DUF3829 domain-containing protein" evidence="1">
    <location>
        <begin position="31"/>
        <end position="296"/>
    </location>
</feature>
<dbReference type="InterPro" id="IPR024291">
    <property type="entry name" value="DUF3829"/>
</dbReference>